<evidence type="ECO:0000259" key="5">
    <source>
        <dbReference type="PROSITE" id="PS50113"/>
    </source>
</evidence>
<dbReference type="Pfam" id="PF13426">
    <property type="entry name" value="PAS_9"/>
    <property type="match status" value="1"/>
</dbReference>
<comment type="caution">
    <text evidence="6">The sequence shown here is derived from an EMBL/GenBank/DDBJ whole genome shotgun (WGS) entry which is preliminary data.</text>
</comment>
<dbReference type="PROSITE" id="PS50112">
    <property type="entry name" value="PAS"/>
    <property type="match status" value="1"/>
</dbReference>
<evidence type="ECO:0000256" key="1">
    <source>
        <dbReference type="ARBA" id="ARBA00022630"/>
    </source>
</evidence>
<evidence type="ECO:0000259" key="4">
    <source>
        <dbReference type="PROSITE" id="PS50112"/>
    </source>
</evidence>
<dbReference type="CDD" id="cd00130">
    <property type="entry name" value="PAS"/>
    <property type="match status" value="1"/>
</dbReference>
<sequence>MKHYEKAISKFYNSLQLNPIPLLSLDFSLPNFGNFCKYQNDIDILDAIAIKNHWTLQPKFKHELQEKEQIIVVTDATLKIVHATKNIFDMNGYTLSEVIGKKPKMFQGEGTDKNTIATISKAVKNQLPFEARVLNYRKDGSEYWCDIKAQPLYDQKGSVVNFIAYEREVA</sequence>
<dbReference type="SUPFAM" id="SSF55785">
    <property type="entry name" value="PYP-like sensor domain (PAS domain)"/>
    <property type="match status" value="1"/>
</dbReference>
<gene>
    <name evidence="6" type="ORF">ABXZ36_01920</name>
</gene>
<dbReference type="InterPro" id="IPR035965">
    <property type="entry name" value="PAS-like_dom_sf"/>
</dbReference>
<dbReference type="InterPro" id="IPR000014">
    <property type="entry name" value="PAS"/>
</dbReference>
<organism evidence="6 7">
    <name type="scientific">Sediminicola arcticus</name>
    <dbReference type="NCBI Taxonomy" id="1574308"/>
    <lineage>
        <taxon>Bacteria</taxon>
        <taxon>Pseudomonadati</taxon>
        <taxon>Bacteroidota</taxon>
        <taxon>Flavobacteriia</taxon>
        <taxon>Flavobacteriales</taxon>
        <taxon>Flavobacteriaceae</taxon>
        <taxon>Sediminicola</taxon>
    </lineage>
</organism>
<evidence type="ECO:0000313" key="6">
    <source>
        <dbReference type="EMBL" id="MET6989401.1"/>
    </source>
</evidence>
<dbReference type="Proteomes" id="UP001549799">
    <property type="component" value="Unassembled WGS sequence"/>
</dbReference>
<protein>
    <submittedName>
        <fullName evidence="6">PAS domain-containing protein</fullName>
    </submittedName>
</protein>
<evidence type="ECO:0000313" key="7">
    <source>
        <dbReference type="Proteomes" id="UP001549799"/>
    </source>
</evidence>
<dbReference type="EMBL" id="JBEXAE010000001">
    <property type="protein sequence ID" value="MET6989401.1"/>
    <property type="molecule type" value="Genomic_DNA"/>
</dbReference>
<name>A0ABV2SQH0_9FLAO</name>
<dbReference type="NCBIfam" id="TIGR00229">
    <property type="entry name" value="sensory_box"/>
    <property type="match status" value="1"/>
</dbReference>
<keyword evidence="2" id="KW-0288">FMN</keyword>
<dbReference type="InterPro" id="IPR000700">
    <property type="entry name" value="PAS-assoc_C"/>
</dbReference>
<evidence type="ECO:0000256" key="2">
    <source>
        <dbReference type="ARBA" id="ARBA00022643"/>
    </source>
</evidence>
<reference evidence="6 7" key="1">
    <citation type="submission" date="2024-07" db="EMBL/GenBank/DDBJ databases">
        <title>The genome sequence of type strain Sediminicola arcticus GDMCC 1.2805.</title>
        <authorList>
            <person name="Liu Y."/>
        </authorList>
    </citation>
    <scope>NUCLEOTIDE SEQUENCE [LARGE SCALE GENOMIC DNA]</scope>
    <source>
        <strain evidence="6 7">GDMCC 1.2805</strain>
    </source>
</reference>
<keyword evidence="3" id="KW-0157">Chromophore</keyword>
<accession>A0ABV2SQH0</accession>
<dbReference type="Gene3D" id="3.30.450.20">
    <property type="entry name" value="PAS domain"/>
    <property type="match status" value="1"/>
</dbReference>
<dbReference type="PANTHER" id="PTHR47429">
    <property type="entry name" value="PROTEIN TWIN LOV 1"/>
    <property type="match status" value="1"/>
</dbReference>
<feature type="domain" description="PAC" evidence="5">
    <location>
        <begin position="127"/>
        <end position="170"/>
    </location>
</feature>
<dbReference type="PROSITE" id="PS50113">
    <property type="entry name" value="PAC"/>
    <property type="match status" value="1"/>
</dbReference>
<keyword evidence="1" id="KW-0285">Flavoprotein</keyword>
<proteinExistence type="predicted"/>
<evidence type="ECO:0000256" key="3">
    <source>
        <dbReference type="ARBA" id="ARBA00022991"/>
    </source>
</evidence>
<dbReference type="PANTHER" id="PTHR47429:SF2">
    <property type="entry name" value="PROTEIN TWIN LOV 1"/>
    <property type="match status" value="1"/>
</dbReference>
<dbReference type="RefSeq" id="WP_354613771.1">
    <property type="nucleotide sequence ID" value="NZ_JBEXAE010000001.1"/>
</dbReference>
<keyword evidence="7" id="KW-1185">Reference proteome</keyword>
<feature type="domain" description="PAS" evidence="4">
    <location>
        <begin position="56"/>
        <end position="126"/>
    </location>
</feature>